<accession>A0AAW2F4N4</accession>
<organism evidence="2 3">
    <name type="scientific">Cardiocondyla obscurior</name>
    <dbReference type="NCBI Taxonomy" id="286306"/>
    <lineage>
        <taxon>Eukaryota</taxon>
        <taxon>Metazoa</taxon>
        <taxon>Ecdysozoa</taxon>
        <taxon>Arthropoda</taxon>
        <taxon>Hexapoda</taxon>
        <taxon>Insecta</taxon>
        <taxon>Pterygota</taxon>
        <taxon>Neoptera</taxon>
        <taxon>Endopterygota</taxon>
        <taxon>Hymenoptera</taxon>
        <taxon>Apocrita</taxon>
        <taxon>Aculeata</taxon>
        <taxon>Formicoidea</taxon>
        <taxon>Formicidae</taxon>
        <taxon>Myrmicinae</taxon>
        <taxon>Cardiocondyla</taxon>
    </lineage>
</organism>
<reference evidence="2 3" key="1">
    <citation type="submission" date="2023-03" db="EMBL/GenBank/DDBJ databases">
        <title>High recombination rates correlate with genetic variation in Cardiocondyla obscurior ants.</title>
        <authorList>
            <person name="Errbii M."/>
        </authorList>
    </citation>
    <scope>NUCLEOTIDE SEQUENCE [LARGE SCALE GENOMIC DNA]</scope>
    <source>
        <strain evidence="2">Alpha-2009</strain>
        <tissue evidence="2">Whole body</tissue>
    </source>
</reference>
<evidence type="ECO:0000256" key="1">
    <source>
        <dbReference type="SAM" id="MobiDB-lite"/>
    </source>
</evidence>
<feature type="region of interest" description="Disordered" evidence="1">
    <location>
        <begin position="102"/>
        <end position="128"/>
    </location>
</feature>
<feature type="compositionally biased region" description="Basic residues" evidence="1">
    <location>
        <begin position="104"/>
        <end position="117"/>
    </location>
</feature>
<proteinExistence type="predicted"/>
<dbReference type="Proteomes" id="UP001430953">
    <property type="component" value="Unassembled WGS sequence"/>
</dbReference>
<dbReference type="EMBL" id="JADYXP020000015">
    <property type="protein sequence ID" value="KAL0109170.1"/>
    <property type="molecule type" value="Genomic_DNA"/>
</dbReference>
<dbReference type="AlphaFoldDB" id="A0AAW2F4N4"/>
<protein>
    <submittedName>
        <fullName evidence="2">Uncharacterized protein</fullName>
    </submittedName>
</protein>
<evidence type="ECO:0000313" key="2">
    <source>
        <dbReference type="EMBL" id="KAL0109170.1"/>
    </source>
</evidence>
<comment type="caution">
    <text evidence="2">The sequence shown here is derived from an EMBL/GenBank/DDBJ whole genome shotgun (WGS) entry which is preliminary data.</text>
</comment>
<name>A0AAW2F4N4_9HYME</name>
<evidence type="ECO:0000313" key="3">
    <source>
        <dbReference type="Proteomes" id="UP001430953"/>
    </source>
</evidence>
<sequence length="128" mass="14307">MGKSSVSLARHSLFRAVKKTAAGTKYPRVRRQKKTTEGKSVDPERVQRGKEFFFLEALIGASYRKKISNAVGISLSLSPAMRALALRPRTSQLCARSAELTMRKGGRGKRRRARRKTCTSYRGALRHG</sequence>
<keyword evidence="3" id="KW-1185">Reference proteome</keyword>
<feature type="region of interest" description="Disordered" evidence="1">
    <location>
        <begin position="20"/>
        <end position="43"/>
    </location>
</feature>
<gene>
    <name evidence="2" type="ORF">PUN28_014335</name>
</gene>
<feature type="compositionally biased region" description="Basic and acidic residues" evidence="1">
    <location>
        <begin position="34"/>
        <end position="43"/>
    </location>
</feature>